<dbReference type="Pfam" id="PF03028">
    <property type="entry name" value="Dynein_heavy"/>
    <property type="match status" value="1"/>
</dbReference>
<dbReference type="Pfam" id="PF12774">
    <property type="entry name" value="AAA_6"/>
    <property type="match status" value="1"/>
</dbReference>
<dbReference type="GO" id="GO:0036156">
    <property type="term" value="C:inner dynein arm"/>
    <property type="evidence" value="ECO:0007669"/>
    <property type="project" value="UniProtKB-ARBA"/>
</dbReference>
<evidence type="ECO:0000256" key="19">
    <source>
        <dbReference type="SAM" id="Coils"/>
    </source>
</evidence>
<protein>
    <recommendedName>
        <fullName evidence="18">Dynein-1, subspecies f</fullName>
    </recommendedName>
</protein>
<dbReference type="Pfam" id="PF22597">
    <property type="entry name" value="DYN_lid"/>
    <property type="match status" value="1"/>
</dbReference>
<dbReference type="Gene3D" id="1.20.58.1120">
    <property type="match status" value="1"/>
</dbReference>
<evidence type="ECO:0000259" key="21">
    <source>
        <dbReference type="SMART" id="SM00382"/>
    </source>
</evidence>
<dbReference type="eggNOG" id="KOG3595">
    <property type="taxonomic scope" value="Eukaryota"/>
</dbReference>
<dbReference type="Pfam" id="PF25007">
    <property type="entry name" value="DYH2-5-8_CC"/>
    <property type="match status" value="1"/>
</dbReference>
<evidence type="ECO:0000256" key="5">
    <source>
        <dbReference type="ARBA" id="ARBA00022737"/>
    </source>
</evidence>
<dbReference type="InterPro" id="IPR041228">
    <property type="entry name" value="Dynein_C"/>
</dbReference>
<dbReference type="Pfam" id="PF18199">
    <property type="entry name" value="Dynein_C"/>
    <property type="match status" value="1"/>
</dbReference>
<dbReference type="InterPro" id="IPR056759">
    <property type="entry name" value="DYH2-5-8_CC"/>
</dbReference>
<feature type="domain" description="AAA+ ATPase" evidence="21">
    <location>
        <begin position="2530"/>
        <end position="2720"/>
    </location>
</feature>
<dbReference type="FunFam" id="1.20.58.1120:FF:000001">
    <property type="entry name" value="dynein heavy chain 2, axonemal"/>
    <property type="match status" value="1"/>
</dbReference>
<dbReference type="InterPro" id="IPR024743">
    <property type="entry name" value="Dynein_HC_stalk"/>
</dbReference>
<evidence type="ECO:0000256" key="3">
    <source>
        <dbReference type="ARBA" id="ARBA00022490"/>
    </source>
</evidence>
<dbReference type="Pfam" id="PF08385">
    <property type="entry name" value="DHC_N1"/>
    <property type="match status" value="1"/>
</dbReference>
<evidence type="ECO:0000256" key="1">
    <source>
        <dbReference type="ARBA" id="ARBA00004611"/>
    </source>
</evidence>
<keyword evidence="4" id="KW-0493">Microtubule</keyword>
<dbReference type="FunFam" id="3.10.490.20:FF:000008">
    <property type="entry name" value="dynein heavy chain 2, axonemal"/>
    <property type="match status" value="1"/>
</dbReference>
<dbReference type="EMBL" id="KZ155785">
    <property type="protein sequence ID" value="OUS45788.1"/>
    <property type="molecule type" value="Genomic_DNA"/>
</dbReference>
<dbReference type="InterPro" id="IPR024317">
    <property type="entry name" value="Dynein_heavy_chain_D4_dom"/>
</dbReference>
<keyword evidence="5" id="KW-0677">Repeat</keyword>
<dbReference type="Pfam" id="PF12780">
    <property type="entry name" value="AAA_8"/>
    <property type="match status" value="1"/>
</dbReference>
<dbReference type="PANTHER" id="PTHR45703:SF32">
    <property type="entry name" value="DYNEINS HEAVY CHAIN"/>
    <property type="match status" value="1"/>
</dbReference>
<keyword evidence="15" id="KW-0966">Cell projection</keyword>
<dbReference type="Pfam" id="PF18198">
    <property type="entry name" value="AAA_lid_11"/>
    <property type="match status" value="1"/>
</dbReference>
<dbReference type="InterPro" id="IPR041466">
    <property type="entry name" value="Dynein_AAA5_ext"/>
</dbReference>
<dbReference type="FunFam" id="3.40.50.300:FF:002141">
    <property type="entry name" value="Dynein heavy chain"/>
    <property type="match status" value="1"/>
</dbReference>
<dbReference type="GO" id="GO:0036159">
    <property type="term" value="P:inner dynein arm assembly"/>
    <property type="evidence" value="ECO:0007669"/>
    <property type="project" value="UniProtKB-ARBA"/>
</dbReference>
<dbReference type="FunFam" id="1.10.8.710:FF:000001">
    <property type="entry name" value="Dynein axonemal heavy chain 2"/>
    <property type="match status" value="1"/>
</dbReference>
<dbReference type="PANTHER" id="PTHR45703">
    <property type="entry name" value="DYNEIN HEAVY CHAIN"/>
    <property type="match status" value="1"/>
</dbReference>
<dbReference type="Pfam" id="PF08393">
    <property type="entry name" value="DHC_N2"/>
    <property type="match status" value="1"/>
</dbReference>
<name>A0A1Y5I892_OSTTA</name>
<dbReference type="SMART" id="SM00382">
    <property type="entry name" value="AAA"/>
    <property type="match status" value="2"/>
</dbReference>
<dbReference type="Gene3D" id="1.20.140.100">
    <property type="entry name" value="Dynein heavy chain, N-terminal domain 2"/>
    <property type="match status" value="1"/>
</dbReference>
<comment type="similarity">
    <text evidence="2">Belongs to the dynein heavy chain family.</text>
</comment>
<dbReference type="FunFam" id="3.40.50.300:FF:000153">
    <property type="entry name" value="Dynein axonemal heavy chain 1"/>
    <property type="match status" value="1"/>
</dbReference>
<dbReference type="Gene3D" id="6.10.140.1060">
    <property type="match status" value="1"/>
</dbReference>
<organism evidence="22">
    <name type="scientific">Ostreococcus tauri</name>
    <name type="common">Marine green alga</name>
    <dbReference type="NCBI Taxonomy" id="70448"/>
    <lineage>
        <taxon>Eukaryota</taxon>
        <taxon>Viridiplantae</taxon>
        <taxon>Chlorophyta</taxon>
        <taxon>Mamiellophyceae</taxon>
        <taxon>Mamiellales</taxon>
        <taxon>Bathycoccaceae</taxon>
        <taxon>Ostreococcus</taxon>
    </lineage>
</organism>
<evidence type="ECO:0000256" key="8">
    <source>
        <dbReference type="ARBA" id="ARBA00022840"/>
    </source>
</evidence>
<evidence type="ECO:0000256" key="7">
    <source>
        <dbReference type="ARBA" id="ARBA00022794"/>
    </source>
</evidence>
<dbReference type="FunFam" id="1.20.920.20:FF:000001">
    <property type="entry name" value="dynein heavy chain 2, axonemal"/>
    <property type="match status" value="1"/>
</dbReference>
<dbReference type="Gene3D" id="1.20.1270.280">
    <property type="match status" value="1"/>
</dbReference>
<dbReference type="FunFam" id="3.20.180.20:FF:000001">
    <property type="entry name" value="Dynein axonemal heavy chain 5"/>
    <property type="match status" value="1"/>
</dbReference>
<dbReference type="SUPFAM" id="SSF52540">
    <property type="entry name" value="P-loop containing nucleoside triphosphate hydrolases"/>
    <property type="match status" value="4"/>
</dbReference>
<dbReference type="GO" id="GO:0008017">
    <property type="term" value="F:microtubule binding"/>
    <property type="evidence" value="ECO:0007669"/>
    <property type="project" value="UniProtKB-ARBA"/>
</dbReference>
<dbReference type="InterPro" id="IPR042219">
    <property type="entry name" value="AAA_lid_11_sf"/>
</dbReference>
<evidence type="ECO:0000313" key="22">
    <source>
        <dbReference type="EMBL" id="OUS45788.1"/>
    </source>
</evidence>
<dbReference type="FunFam" id="1.10.8.1220:FF:000001">
    <property type="entry name" value="Dynein axonemal heavy chain 5"/>
    <property type="match status" value="1"/>
</dbReference>
<comment type="function">
    <text evidence="16">Force generating protein of eukaryotic cilia and flagella. Produces force towards the minus ends of microtubules. Dynein has ATPase activity; the force-producing power stroke is thought to occur on release of ADP. Required for assembly of the I1 inner arm complex and its targeting to the appropriate axoneme location. Also required for phototaxis.</text>
</comment>
<dbReference type="GO" id="GO:0045505">
    <property type="term" value="F:dynein intermediate chain binding"/>
    <property type="evidence" value="ECO:0007669"/>
    <property type="project" value="InterPro"/>
</dbReference>
<dbReference type="InterPro" id="IPR035699">
    <property type="entry name" value="AAA_6"/>
</dbReference>
<dbReference type="Gene3D" id="1.10.287.2620">
    <property type="match status" value="1"/>
</dbReference>
<dbReference type="FunFam" id="3.40.50.300:FF:000044">
    <property type="entry name" value="Dynein heavy chain 5, axonemal"/>
    <property type="match status" value="1"/>
</dbReference>
<dbReference type="FunFam" id="1.10.287.2620:FF:000002">
    <property type="entry name" value="Dynein heavy chain 2, axonemal"/>
    <property type="match status" value="1"/>
</dbReference>
<dbReference type="InterPro" id="IPR003593">
    <property type="entry name" value="AAA+_ATPase"/>
</dbReference>
<dbReference type="InterPro" id="IPR043160">
    <property type="entry name" value="Dynein_C_barrel"/>
</dbReference>
<evidence type="ECO:0000256" key="20">
    <source>
        <dbReference type="SAM" id="MobiDB-lite"/>
    </source>
</evidence>
<comment type="subcellular location">
    <subcellularLocation>
        <location evidence="1">Cytoplasm</location>
        <location evidence="1">Cytoskeleton</location>
        <location evidence="1">Flagellum axoneme</location>
    </subcellularLocation>
</comment>
<dbReference type="InterPro" id="IPR026983">
    <property type="entry name" value="DHC"/>
</dbReference>
<dbReference type="FunFam" id="3.40.50.300:FF:000049">
    <property type="entry name" value="Dynein, axonemal, heavy chain 5"/>
    <property type="match status" value="1"/>
</dbReference>
<dbReference type="Pfam" id="PF12775">
    <property type="entry name" value="AAA_7"/>
    <property type="match status" value="1"/>
</dbReference>
<evidence type="ECO:0000256" key="12">
    <source>
        <dbReference type="ARBA" id="ARBA00023069"/>
    </source>
</evidence>
<dbReference type="InterPro" id="IPR042228">
    <property type="entry name" value="Dynein_linker_3"/>
</dbReference>
<feature type="coiled-coil region" evidence="19">
    <location>
        <begin position="3389"/>
        <end position="3430"/>
    </location>
</feature>
<dbReference type="Gene3D" id="1.10.8.720">
    <property type="entry name" value="Region D6 of dynein motor"/>
    <property type="match status" value="1"/>
</dbReference>
<accession>A0A1Y5I892</accession>
<dbReference type="FunFam" id="1.20.140.100:FF:000001">
    <property type="entry name" value="dynein heavy chain 17, axonemal"/>
    <property type="match status" value="1"/>
</dbReference>
<dbReference type="Gene3D" id="3.40.50.300">
    <property type="entry name" value="P-loop containing nucleotide triphosphate hydrolases"/>
    <property type="match status" value="5"/>
</dbReference>
<dbReference type="Proteomes" id="UP000195557">
    <property type="component" value="Unassembled WGS sequence"/>
</dbReference>
<dbReference type="InterPro" id="IPR054354">
    <property type="entry name" value="DYNC2H1-like_lid"/>
</dbReference>
<dbReference type="Pfam" id="PF12777">
    <property type="entry name" value="MT"/>
    <property type="match status" value="1"/>
</dbReference>
<dbReference type="Pfam" id="PF12781">
    <property type="entry name" value="AAA_9"/>
    <property type="match status" value="1"/>
</dbReference>
<evidence type="ECO:0000256" key="15">
    <source>
        <dbReference type="ARBA" id="ARBA00023273"/>
    </source>
</evidence>
<reference evidence="22" key="1">
    <citation type="submission" date="2017-04" db="EMBL/GenBank/DDBJ databases">
        <title>Population genomics of picophytoplankton unveils novel chromosome hypervariability.</title>
        <authorList>
            <consortium name="DOE Joint Genome Institute"/>
            <person name="Blanc-Mathieu R."/>
            <person name="Krasovec M."/>
            <person name="Hebrard M."/>
            <person name="Yau S."/>
            <person name="Desgranges E."/>
            <person name="Martin J."/>
            <person name="Schackwitz W."/>
            <person name="Kuo A."/>
            <person name="Salin G."/>
            <person name="Donnadieu C."/>
            <person name="Desdevises Y."/>
            <person name="Sanchez-Ferandin S."/>
            <person name="Moreau H."/>
            <person name="Rivals E."/>
            <person name="Grigoriev I.V."/>
            <person name="Grimsley N."/>
            <person name="Eyre-Walker A."/>
            <person name="Piganeau G."/>
        </authorList>
    </citation>
    <scope>NUCLEOTIDE SEQUENCE [LARGE SCALE GENOMIC DNA]</scope>
    <source>
        <strain evidence="22">RCC 1115</strain>
    </source>
</reference>
<keyword evidence="12" id="KW-0969">Cilium</keyword>
<keyword evidence="8" id="KW-0067">ATP-binding</keyword>
<keyword evidence="14" id="KW-0206">Cytoskeleton</keyword>
<evidence type="ECO:0000256" key="4">
    <source>
        <dbReference type="ARBA" id="ARBA00022701"/>
    </source>
</evidence>
<keyword evidence="6" id="KW-0547">Nucleotide-binding</keyword>
<evidence type="ECO:0000256" key="17">
    <source>
        <dbReference type="ARBA" id="ARBA00063032"/>
    </source>
</evidence>
<evidence type="ECO:0000256" key="2">
    <source>
        <dbReference type="ARBA" id="ARBA00008887"/>
    </source>
</evidence>
<sequence length="4591" mass="517336">MALVTPFIHRSSLARPPSRSGSPAPSEASSTSESVQLGEDRARWIRERVVLHLVSGARIERDGRKDYAHINVESSAIVEEERIGMMDEFFDGVARDGKRVVAIFAHGQIVRKPNSGDEFVIRLTRDIPRDVRRASVLIRTSNRESGSADYLLPTSPLVAGDDVNVLHISPDLMSLKTLEKFMLGVYSLSMRRETSTIARVRGDGVVDSDSLASDHEAHAHAFMSKLVDASNARQTILYVPENEGGGNVENIVANWTRQLRAALGRNGDQIEDDVNSSEFIETALSPLAGLLQFWPKRAANLRGLLEQVQSEGVKGILRRLASQKNANYLLEDMDAFRESLEYELRIAKQANVALKLVKPSCEMLITAELADVRAILPRLADVMCDAWEARCLEDEESAEDLHVELLKRIGDQIAAVCKRSFDVKDIVREEESSSDDYDKAICTLRECANVAELWKEVYVERTEVEDKATPCVDTTTTFSHLDAFSHRCKDLLELCEAREQFAPPMSRLFPSTDGIIRYKLDARMQVMKRIFISIITEGLANIEYDILDVSTTHWHDDFAAFKSRVKKLEMKLCAIFGEALEQTTTLNARAELLRILHTSVARRDATIRALEYHAARTYGSFAEELQAVKRQFDAHRQKPPIEAKLTQTFGSVQWARKLLHRLEAGFGELRRAHADGALPSLPELIDLLAGYNLTTPQIRLFIDEKYSEWEHRMRELSVDDRLRQPILRVEESGRSCVVYADDLQIACIDARAFASISRNVPIGLREVAFGDVQASHHALRERLVALVDRNNSLLEEIREGQHVKQLFEGNIGILHNLFRAAATELTWRSETSVIDRFCTEADAFCTFCRDRLVKFKLLSSRITLALDKLSGTLLHGDVNDGVRSLNELNSAYKDRVDDIRELFRDTSDAVRKMLRDQLDAIGNVDARSQPWVMYTTHVEESFVYALRKVLMRMLSHFNTTMGRRVCELMPQKPIVLMHFDLKRDDSSNQVETTPGVAHLSNMIQVLFSDALGVYESIPQMSAERSFHERLVDDNREIIHRVWVSVDDSMKIIACEVTKLAQHWEERYCHLWSNRAVNFEDNTAIEAHVRHLRESTEDVQSEEQTHVIGFVRVECGYLKQSLLSLSRANAEETIGMLRSKAQSEVQEVIRYFSSSLAVFERTPSNIPELVAHVGAMEKLRSSLESVPATFVKPRETFRVLNQFADITETESELLASIDGEFEEFKVLLETVESNLVTTKDVFKKELQVSISDLEKDSKEYHTKFALSAPTQTHPSCTQTACDNAWAFIESVDEALTLFNERAKVILSGLVVFKELSHPFLDDIEEVRSDLEQLKFLWQVVRGWNTMYEGWKDGKFNDLDVDSMEGSATLLCKKITKLGRGKVKNWGAWISLKETVDSFKRITPLIIDMRNPAIRQRHWELVMDACGQRFDPESDAFTLDKVVELGLDHHAEAISEISTDATKELSVENTLRGIANEWTNIALDTGPFKEGRDDVMKLRSAEDIFNALEDHTVTLSTLKASKFFSVFEHTITSWEKTLGMVNDVVEMVLKVQLAWMYLENIFIGSDDIARQLPKETETFGAINVRFIDVMQEMHRTSNVVSACTAAQAPDINDTPDDKLLVELSDMDAKLELIQKSLDDYLESKRQAFPRFYFLSNDDLLQILGQAKEPENIQPHLKGMFEGIKKLKMHAPDPLTGRKHYESVAMTSPDGETIPFDDPIRTEGRPEEWLNTVEAAMYAATKSQLASTYDARRTKGVKKDKWVKDNPGQMLITAGCIAWTTECERALRDPEDVKDALKKLRRKWIQYLNKLVELTRTSLDKVTRKKVTALITIEVHARDAIEKLIRSGCSSPSDFEWISQLRFYWDRETKHCTVKQVLSVFDYGYEYQGNNGRLVVTPLTDRCYMTLGAAMFTRRGGNPLGPAGTGKTETVKDFGKALARYVIVFNCSDGVDYKMTGKMFSGLAQTGAWACLDEFNRITVEVLSVVATQISVVMAAVKQNLTMFEFEGQRIRLIPSCGVFVTMNPGYAGRAELPDNLKAIVRPVSMMVPDFCLIAEIMMFSEGFTNAKSLAKKMVAIMELSQQQLSKQDHYDYTLRSFIIPISRAAGTKKRETPNVDEHLILFNAMRDLIIPKLVYIDIPLFKALITDLFPDVSAPQEDSVVLREALIEECKHNNLQPEDAWISKIVQIFDCKTARHGNMIVGKTGSGKTRAREMLMKAMARLKQNGVHSENFQNVELYPINPLALSNDELYGSFDQATHEWSDGVLAKIMRDVCKDESPNQKWIIMDGPVDTLWIESMNTLLDDNKLLTLLSGERIMMSSQVSILFEVEDLSQASPATVSRAGMIYFNVEDLGWQPYILSWQSERKLHGDADEIIEETLSRCIDKYINEALAFKRMKCTELVQTDQLANVRQFTTLFDAHTVSSAEHVEAICVFSLVWSIGGSIDHASRIRFDDMLHRIMPPKLFPHTPASAPTDVTVFDFYYDNDRCAFLPWVEKIPTYHLPHEGLPFFKIMIPTIDSVRTKHVASLLLGAGSNTLIVGNVGVGKSMVVDSLLTELPEGYVGSRITFSAQTSSNSLQETVEGKLEKRSKGSLAPPGGRKLVLAIDDLNMPKKSEFGFIPPLELLKLWNDNGFWYDRSKQERTYVNDMKLLAAMAPPGGGRNQFSQRILSMFAVLNMTDPSESQLERIYGTILGEMQSDFDQSIASLGSNIAKASIAVFNSLVRELLPTPTKSHYLFNTRDLSKVIQGVTRATKQFYDSKESILQLWIHENMRVYGDRLWDLKDVSWLQRQIDSTMQVHFGTSWNETLPSSLSSSSSQVTRSKVDEEFHLCPQFVSFMRQGVDAPPYEVVGDVPALKEFLSEKLEDYGLEAGNAPMDLVLFSDAMTHVCRIHRVLTQPRGHALLVGVGGSGRKSLARLAAYVAEMTSFSIEITKNYKQLEFREDIKVLYRQTGVTGKPTVFILDDTQIVKETFLEDVNNALTSGEIPGLFAKDEVSAICEDMRKIAKAQNIRAVTHDELFAFFMERVMQNLHIVLCMSPVGDAFRERTRMFPGLVNCCTIDWFNDWPVDALKEVAAKKLQGDDVESRIKDDLCEIFGKIHASTTSAAADMFNAIKRKMYVTPTNYIEFVNFFRALMVEKKRELNTKIDKLQGGLTKLAETEVQVRDMQSVCKDKAKVVAEAKTDCEKLLKVIVQDKRAADEQSMRVSAEAERIEVEAQKANVIAEECQLKLDEALPALREAEAALNVLTKKDMGELKSYVKPPALVELCLKGVLTVLKRPTTWDEAKKQLGDSGFLERLLHFDKDTLVDGLLTKMAKFVNNPDYQPDVIGKVSNAAKGLCKWVHAMFSYGNVAREIAPKRLMLKQAQDQLTTKQDDLALTQTSLADVMAKVAALKENYEKSASNKASLESELADLELKLERAEALVDGLSGEKKRWASSIEEFSAQIVRLPGDVCIAAAFMSYAGAFPSEYRTALIVDSWVPMLKETGIPCSSGFDFAKFLADPSDVRDWNIQGLPADSFSTENGVIVTRGNRWPLLIDPQGQGNKWIKSMEASNGLIVTALHAPDMVRQVEHAVQFGVPILIQDIKETIDPILENVVAKAFIKKGGSMTVKLGDKELDYSSNFRLYFTTKMMNPHYTPEVSTKLAVINFTVKEQGLNAQLRDLVVRRERPELDAQKNELVVKVARGKRKLSELEDLILDLLSKASGSLLDNIELIDSLTRSKNTSEEVTVSLKIAETTGAEIERAAAAYAPAAIRATMLYFTLYSLADIDPMYQFSLDAYTSLFDSSITKSKRNTSAGSDEVDARLNALNEYHTYAVYRYTSRGLFESHKLLLSLQMCVQIHSQLGRVPPDEWQYFVSGGERGASGAHDFGGTDMRDETRSWLNEDQWSNVLSLSISFEKVLGTLPESINETHTSDWEGWFRHSKPETQALPGGWEEVVTTLQRLLILRSLRLDRVESGIRRYVAENLGPKFIDPPVLNLNEVYFDSTCAVPCIFVLSSGVDPTANLKQLAASRDMSDKLFSVALGQGQASIATELIDRGRKEGHWVFLANCHLMTSWLPKLQEIIENFDDDAPHENFRLWLSSNPTPDFPLAILQRSLKMTTEPPKGLRANLARLYSTCVSDESFSQCAKRDEYGRLLFSLSFFHALLLERRKFGTLGLNIPYDFNDTDFSVSDDLLKSYLDGYEETPWDALRYLIGEANYGGRITDEIDRRVIKAYLLQFFCEDVLMEDDFALTSGALGKVYRIPSCTNELKNHREFVNKLPLSDQAEAFGQHPNADISYMIAESEAILRACTKFHMADAGSFSASSQASAAAQTESRVLQIIEDMLETVPVALDYESIANKKKHDMSPLNVNLLQEIERYNTLLSGVHSSLNELKRGIKGLIVMSNDLDDIFHALAANKVPKKYLKAYPSLKPLSSWTLDLVRRVEQMSSWAHGTYPKTYWLAGFTYPTCFLTSVLQASARKDCIPIDALSFTFSIVDENVDSAPDDGVFVSELYLEGAGWDCEKKCLREPNMMELIVKMPVLHFKPTERKRKSSARANVFECPLYMYPVRTGTRERPSFITMVELDAGDAGSEHWVKRGTALLLSLAN</sequence>
<dbReference type="InterPro" id="IPR027417">
    <property type="entry name" value="P-loop_NTPase"/>
</dbReference>
<dbReference type="Gene3D" id="3.20.180.20">
    <property type="entry name" value="Dynein heavy chain, N-terminal domain 2"/>
    <property type="match status" value="1"/>
</dbReference>
<evidence type="ECO:0000256" key="9">
    <source>
        <dbReference type="ARBA" id="ARBA00022846"/>
    </source>
</evidence>
<keyword evidence="9 22" id="KW-0282">Flagellum</keyword>
<keyword evidence="13" id="KW-0505">Motor protein</keyword>
<dbReference type="GO" id="GO:0051959">
    <property type="term" value="F:dynein light intermediate chain binding"/>
    <property type="evidence" value="ECO:0007669"/>
    <property type="project" value="InterPro"/>
</dbReference>
<keyword evidence="3" id="KW-0963">Cytoplasm</keyword>
<evidence type="ECO:0000256" key="10">
    <source>
        <dbReference type="ARBA" id="ARBA00023017"/>
    </source>
</evidence>
<dbReference type="InterPro" id="IPR004273">
    <property type="entry name" value="Dynein_heavy_D6_P-loop"/>
</dbReference>
<comment type="subunit">
    <text evidence="17">The I1 inner arm complex (also known as the f dynein complex) is a two-headed isoform composed of two heavy chains (1-alpha and 1-beta), three intermediate chains and three light chains. I1 occupies a specific position proximal to the first radial spoke and repeats every 96 nm along the length of the axoneme.</text>
</comment>
<evidence type="ECO:0000256" key="18">
    <source>
        <dbReference type="ARBA" id="ARBA00077719"/>
    </source>
</evidence>
<dbReference type="SUPFAM" id="SSF90257">
    <property type="entry name" value="Myosin rod fragments"/>
    <property type="match status" value="1"/>
</dbReference>
<dbReference type="InterPro" id="IPR042222">
    <property type="entry name" value="Dynein_2_N"/>
</dbReference>
<dbReference type="GO" id="GO:0005874">
    <property type="term" value="C:microtubule"/>
    <property type="evidence" value="ECO:0007669"/>
    <property type="project" value="UniProtKB-KW"/>
</dbReference>
<dbReference type="GO" id="GO:0008569">
    <property type="term" value="F:minus-end-directed microtubule motor activity"/>
    <property type="evidence" value="ECO:0007669"/>
    <property type="project" value="InterPro"/>
</dbReference>
<dbReference type="GO" id="GO:0005524">
    <property type="term" value="F:ATP binding"/>
    <property type="evidence" value="ECO:0007669"/>
    <property type="project" value="UniProtKB-KW"/>
</dbReference>
<dbReference type="InterPro" id="IPR043157">
    <property type="entry name" value="Dynein_AAA1S"/>
</dbReference>
<proteinExistence type="inferred from homology"/>
<dbReference type="InterPro" id="IPR013602">
    <property type="entry name" value="Dynein_heavy_linker"/>
</dbReference>
<evidence type="ECO:0000256" key="16">
    <source>
        <dbReference type="ARBA" id="ARBA00054075"/>
    </source>
</evidence>
<evidence type="ECO:0000256" key="6">
    <source>
        <dbReference type="ARBA" id="ARBA00022741"/>
    </source>
</evidence>
<keyword evidence="11 19" id="KW-0175">Coiled coil</keyword>
<evidence type="ECO:0000256" key="11">
    <source>
        <dbReference type="ARBA" id="ARBA00023054"/>
    </source>
</evidence>
<dbReference type="InterPro" id="IPR035706">
    <property type="entry name" value="AAA_9"/>
</dbReference>
<feature type="domain" description="AAA+ ATPase" evidence="21">
    <location>
        <begin position="1912"/>
        <end position="2048"/>
    </location>
</feature>
<feature type="region of interest" description="Disordered" evidence="20">
    <location>
        <begin position="12"/>
        <end position="37"/>
    </location>
</feature>
<evidence type="ECO:0000256" key="13">
    <source>
        <dbReference type="ARBA" id="ARBA00023175"/>
    </source>
</evidence>
<dbReference type="Gene3D" id="1.20.920.20">
    <property type="match status" value="1"/>
</dbReference>
<dbReference type="Pfam" id="PF17852">
    <property type="entry name" value="Dynein_AAA_lid"/>
    <property type="match status" value="1"/>
</dbReference>
<evidence type="ECO:0000256" key="14">
    <source>
        <dbReference type="ARBA" id="ARBA00023212"/>
    </source>
</evidence>
<dbReference type="Gene3D" id="1.10.472.130">
    <property type="match status" value="1"/>
</dbReference>
<dbReference type="Gene3D" id="1.20.920.30">
    <property type="match status" value="1"/>
</dbReference>
<dbReference type="Gene3D" id="1.10.8.710">
    <property type="match status" value="1"/>
</dbReference>
<dbReference type="GO" id="GO:0060294">
    <property type="term" value="P:cilium movement involved in cell motility"/>
    <property type="evidence" value="ECO:0007669"/>
    <property type="project" value="UniProtKB-ARBA"/>
</dbReference>
<dbReference type="FunFam" id="1.20.920.30:FF:000009">
    <property type="entry name" value="Dynein heavy chain 9"/>
    <property type="match status" value="1"/>
</dbReference>
<keyword evidence="10" id="KW-0243">Dynein</keyword>
<keyword evidence="7" id="KW-0970">Cilium biogenesis/degradation</keyword>
<dbReference type="Gene3D" id="1.10.8.1220">
    <property type="match status" value="1"/>
</dbReference>
<dbReference type="InterPro" id="IPR041658">
    <property type="entry name" value="AAA_lid_11"/>
</dbReference>
<feature type="compositionally biased region" description="Low complexity" evidence="20">
    <location>
        <begin position="12"/>
        <end position="34"/>
    </location>
</feature>
<dbReference type="Gene3D" id="3.10.490.20">
    <property type="match status" value="1"/>
</dbReference>
<gene>
    <name evidence="22" type="ORF">BE221DRAFT_75393</name>
</gene>
<dbReference type="InterPro" id="IPR013594">
    <property type="entry name" value="Dynein_heavy_tail"/>
</dbReference>